<feature type="domain" description="Glucose-methanol-choline oxidoreductase N-terminal" evidence="9">
    <location>
        <begin position="84"/>
        <end position="107"/>
    </location>
</feature>
<dbReference type="InterPro" id="IPR036188">
    <property type="entry name" value="FAD/NAD-bd_sf"/>
</dbReference>
<dbReference type="SUPFAM" id="SSF54373">
    <property type="entry name" value="FAD-linked reductases, C-terminal domain"/>
    <property type="match status" value="1"/>
</dbReference>
<evidence type="ECO:0000256" key="1">
    <source>
        <dbReference type="ARBA" id="ARBA00001974"/>
    </source>
</evidence>
<dbReference type="InterPro" id="IPR027424">
    <property type="entry name" value="Glucose_Oxidase_domain_2"/>
</dbReference>
<dbReference type="PROSITE" id="PS00623">
    <property type="entry name" value="GMC_OXRED_1"/>
    <property type="match status" value="1"/>
</dbReference>
<dbReference type="PROSITE" id="PS00624">
    <property type="entry name" value="GMC_OXRED_2"/>
    <property type="match status" value="1"/>
</dbReference>
<comment type="cofactor">
    <cofactor evidence="1 7">
        <name>FAD</name>
        <dbReference type="ChEBI" id="CHEBI:57692"/>
    </cofactor>
</comment>
<dbReference type="InterPro" id="IPR000172">
    <property type="entry name" value="GMC_OxRdtase_N"/>
</dbReference>
<gene>
    <name evidence="11" type="ORF">MGU_11453</name>
</gene>
<accession>A0A0B4GUK0</accession>
<evidence type="ECO:0000256" key="5">
    <source>
        <dbReference type="ARBA" id="ARBA00023002"/>
    </source>
</evidence>
<dbReference type="EMBL" id="AZNH01000189">
    <property type="protein sequence ID" value="KID81171.1"/>
    <property type="molecule type" value="Genomic_DNA"/>
</dbReference>
<proteinExistence type="inferred from homology"/>
<evidence type="ECO:0000256" key="4">
    <source>
        <dbReference type="ARBA" id="ARBA00022827"/>
    </source>
</evidence>
<evidence type="ECO:0000256" key="7">
    <source>
        <dbReference type="PIRSR" id="PIRSR000137-2"/>
    </source>
</evidence>
<feature type="binding site" evidence="7">
    <location>
        <begin position="523"/>
        <end position="524"/>
    </location>
    <ligand>
        <name>FAD</name>
        <dbReference type="ChEBI" id="CHEBI:57692"/>
    </ligand>
</feature>
<evidence type="ECO:0000256" key="3">
    <source>
        <dbReference type="ARBA" id="ARBA00022630"/>
    </source>
</evidence>
<name>A0A0B4GUK0_METGA</name>
<feature type="active site" description="Proton donor" evidence="6">
    <location>
        <position position="484"/>
    </location>
</feature>
<comment type="similarity">
    <text evidence="2 8">Belongs to the GMC oxidoreductase family.</text>
</comment>
<dbReference type="InterPro" id="IPR007867">
    <property type="entry name" value="GMC_OxRtase_C"/>
</dbReference>
<keyword evidence="3 8" id="KW-0285">Flavoprotein</keyword>
<evidence type="ECO:0000256" key="2">
    <source>
        <dbReference type="ARBA" id="ARBA00010790"/>
    </source>
</evidence>
<feature type="binding site" evidence="7">
    <location>
        <position position="227"/>
    </location>
    <ligand>
        <name>FAD</name>
        <dbReference type="ChEBI" id="CHEBI:57692"/>
    </ligand>
</feature>
<feature type="domain" description="Glucose-methanol-choline oxidoreductase N-terminal" evidence="10">
    <location>
        <begin position="259"/>
        <end position="273"/>
    </location>
</feature>
<dbReference type="PANTHER" id="PTHR11552:SF123">
    <property type="entry name" value="GMC OXIDOREDUCTASE (AFU_ORTHOLOGUE AFUA_2G01770)-RELATED"/>
    <property type="match status" value="1"/>
</dbReference>
<dbReference type="Pfam" id="PF05199">
    <property type="entry name" value="GMC_oxred_C"/>
    <property type="match status" value="1"/>
</dbReference>
<keyword evidence="4 7" id="KW-0274">FAD</keyword>
<dbReference type="Gene3D" id="4.10.450.10">
    <property type="entry name" value="Glucose Oxidase, domain 2"/>
    <property type="match status" value="1"/>
</dbReference>
<evidence type="ECO:0000313" key="12">
    <source>
        <dbReference type="Proteomes" id="UP000031192"/>
    </source>
</evidence>
<dbReference type="AlphaFoldDB" id="A0A0B4GUK0"/>
<evidence type="ECO:0000259" key="10">
    <source>
        <dbReference type="PROSITE" id="PS00624"/>
    </source>
</evidence>
<evidence type="ECO:0000256" key="8">
    <source>
        <dbReference type="RuleBase" id="RU003968"/>
    </source>
</evidence>
<dbReference type="Gene3D" id="3.50.50.60">
    <property type="entry name" value="FAD/NAD(P)-binding domain"/>
    <property type="match status" value="1"/>
</dbReference>
<comment type="caution">
    <text evidence="11">The sequence shown here is derived from an EMBL/GenBank/DDBJ whole genome shotgun (WGS) entry which is preliminary data.</text>
</comment>
<sequence>MSDASTDYVVVGGGLTGCAIASRLGQSDKKLKVVLIEAGSDSSGDPAAAGFLSGLSLLGGKFDHVYQSNPEPNTLNRVHSLNSGKALGGGSILNFGGWLRADAADYDDWAEMVRDKRWSYDGFKPWFRKTERFHGSGNDTDTDAHGFDGPMHVVSISAAESGERKYPLREPVKQAWTELGVSFNPQKEKGSITGITEFYENSRHGMRQPANTAYPLENIEVLTNTIVNRVIFSGTTATGVELANGHKVTARREVILCAGTYRTPQLLMLSGIGPSAILNQAGIPVLHESPHVGQNLHDHFAIYFAFRLRDPSAGYALGSSSWQNPALCKGLPWDWVVSEPLPAEIITKHESDARKQKRNLYEVITVYTPPGIPGIPVDGTHIATSTMLLLPTSRGVVSIRSSSPSDPPRIQPNYFSTLLDRVTLVHAAKQTLKAMLATSSMQSIIEGETPPSGQGLDGLIPLTADASGEAIEERIRQTGIQHHHSGGTAAMGKVVNGEGKVIGVKGLRVADASILPIPLGGHPQATLYPMAEQIVSFIIQDILE</sequence>
<protein>
    <submittedName>
        <fullName evidence="11">Glucose dehydrogenase</fullName>
    </submittedName>
</protein>
<organism evidence="11 12">
    <name type="scientific">Metarhizium guizhouense (strain ARSEF 977)</name>
    <dbReference type="NCBI Taxonomy" id="1276136"/>
    <lineage>
        <taxon>Eukaryota</taxon>
        <taxon>Fungi</taxon>
        <taxon>Dikarya</taxon>
        <taxon>Ascomycota</taxon>
        <taxon>Pezizomycotina</taxon>
        <taxon>Sordariomycetes</taxon>
        <taxon>Hypocreomycetidae</taxon>
        <taxon>Hypocreales</taxon>
        <taxon>Clavicipitaceae</taxon>
        <taxon>Metarhizium</taxon>
    </lineage>
</organism>
<dbReference type="PIRSF" id="PIRSF000137">
    <property type="entry name" value="Alcohol_oxidase"/>
    <property type="match status" value="1"/>
</dbReference>
<dbReference type="Proteomes" id="UP000031192">
    <property type="component" value="Unassembled WGS sequence"/>
</dbReference>
<dbReference type="Gene3D" id="3.30.560.10">
    <property type="entry name" value="Glucose Oxidase, domain 3"/>
    <property type="match status" value="1"/>
</dbReference>
<dbReference type="PANTHER" id="PTHR11552">
    <property type="entry name" value="GLUCOSE-METHANOL-CHOLINE GMC OXIDOREDUCTASE"/>
    <property type="match status" value="1"/>
</dbReference>
<keyword evidence="5" id="KW-0560">Oxidoreductase</keyword>
<dbReference type="GO" id="GO:0050660">
    <property type="term" value="F:flavin adenine dinucleotide binding"/>
    <property type="evidence" value="ECO:0007669"/>
    <property type="project" value="InterPro"/>
</dbReference>
<dbReference type="InterPro" id="IPR012132">
    <property type="entry name" value="GMC_OxRdtase"/>
</dbReference>
<dbReference type="HOGENOM" id="CLU_002865_6_3_1"/>
<reference evidence="11 12" key="1">
    <citation type="journal article" date="2014" name="Proc. Natl. Acad. Sci. U.S.A.">
        <title>Trajectory and genomic determinants of fungal-pathogen speciation and host adaptation.</title>
        <authorList>
            <person name="Hu X."/>
            <person name="Xiao G."/>
            <person name="Zheng P."/>
            <person name="Shang Y."/>
            <person name="Su Y."/>
            <person name="Zhang X."/>
            <person name="Liu X."/>
            <person name="Zhan S."/>
            <person name="St Leger R.J."/>
            <person name="Wang C."/>
        </authorList>
    </citation>
    <scope>NUCLEOTIDE SEQUENCE [LARGE SCALE GENOMIC DNA]</scope>
    <source>
        <strain evidence="11 12">ARSEF 977</strain>
    </source>
</reference>
<evidence type="ECO:0000313" key="11">
    <source>
        <dbReference type="EMBL" id="KID81171.1"/>
    </source>
</evidence>
<dbReference type="GO" id="GO:0016614">
    <property type="term" value="F:oxidoreductase activity, acting on CH-OH group of donors"/>
    <property type="evidence" value="ECO:0007669"/>
    <property type="project" value="InterPro"/>
</dbReference>
<dbReference type="Pfam" id="PF00732">
    <property type="entry name" value="GMC_oxred_N"/>
    <property type="match status" value="1"/>
</dbReference>
<keyword evidence="12" id="KW-1185">Reference proteome</keyword>
<dbReference type="SUPFAM" id="SSF51905">
    <property type="entry name" value="FAD/NAD(P)-binding domain"/>
    <property type="match status" value="1"/>
</dbReference>
<feature type="active site" description="Proton acceptor" evidence="6">
    <location>
        <position position="522"/>
    </location>
</feature>
<evidence type="ECO:0000259" key="9">
    <source>
        <dbReference type="PROSITE" id="PS00623"/>
    </source>
</evidence>
<evidence type="ECO:0000256" key="6">
    <source>
        <dbReference type="PIRSR" id="PIRSR000137-1"/>
    </source>
</evidence>